<sequence length="377" mass="43901">MGMTIQKLHKKIKDKLVSINWNKSWKEESDSLEKLSMLRARYPLDPVYDSFFQQKAQMLNSSLLLKIALWFTSFLATFFLIAKYLSISSGRKLKDYDVAYYYSKEIYHKDYEPNKSKVDVQLDKGTLYLRDIVFLMRCLVMVRLDFSLIAIATFRIAQARYAMARYGVSELWVSMEYSAACGILKKYGENEGLKIVNFMHGEKVLTARDSFCSFDDYYVWTDHHADVVSKLYCKSNISVLNPWEGLDLGCDFTKMSVCYFLKGGESEEELEELCIVLDSMKKNGHSIFLKEHPRRKTDSYFVNQYSVVPVSRDILEVFGDYQYIVAQYSTVLLQAWLLGREVIVDDVSNPLLFESLKDRNYIFSKSMKNTCKLSEMI</sequence>
<dbReference type="EMBL" id="CP018632">
    <property type="protein sequence ID" value="ASJ74610.1"/>
    <property type="molecule type" value="Genomic_DNA"/>
</dbReference>
<keyword evidence="1" id="KW-1133">Transmembrane helix</keyword>
<keyword evidence="1" id="KW-0812">Transmembrane</keyword>
<feature type="transmembrane region" description="Helical" evidence="1">
    <location>
        <begin position="63"/>
        <end position="85"/>
    </location>
</feature>
<proteinExistence type="predicted"/>
<reference evidence="2 3" key="1">
    <citation type="submission" date="2016-12" db="EMBL/GenBank/DDBJ databases">
        <authorList>
            <person name="Song W.-J."/>
            <person name="Kurnit D.M."/>
        </authorList>
    </citation>
    <scope>NUCLEOTIDE SEQUENCE [LARGE SCALE GENOMIC DNA]</scope>
    <source>
        <strain evidence="2 3">IMCC3135</strain>
    </source>
</reference>
<accession>A0A2Z2P0E7</accession>
<organism evidence="2 3">
    <name type="scientific">Granulosicoccus antarcticus IMCC3135</name>
    <dbReference type="NCBI Taxonomy" id="1192854"/>
    <lineage>
        <taxon>Bacteria</taxon>
        <taxon>Pseudomonadati</taxon>
        <taxon>Pseudomonadota</taxon>
        <taxon>Gammaproteobacteria</taxon>
        <taxon>Chromatiales</taxon>
        <taxon>Granulosicoccaceae</taxon>
        <taxon>Granulosicoccus</taxon>
    </lineage>
</organism>
<dbReference type="RefSeq" id="WP_088919619.1">
    <property type="nucleotide sequence ID" value="NZ_CP018632.1"/>
</dbReference>
<dbReference type="OrthoDB" id="2048529at2"/>
<evidence type="ECO:0000256" key="1">
    <source>
        <dbReference type="SAM" id="Phobius"/>
    </source>
</evidence>
<keyword evidence="3" id="KW-1185">Reference proteome</keyword>
<keyword evidence="1" id="KW-0472">Membrane</keyword>
<gene>
    <name evidence="2" type="ORF">IMCC3135_22700</name>
</gene>
<dbReference type="Proteomes" id="UP000250079">
    <property type="component" value="Chromosome"/>
</dbReference>
<protein>
    <submittedName>
        <fullName evidence="2">Uncharacterized protein</fullName>
    </submittedName>
</protein>
<evidence type="ECO:0000313" key="3">
    <source>
        <dbReference type="Proteomes" id="UP000250079"/>
    </source>
</evidence>
<dbReference type="KEGG" id="gai:IMCC3135_22700"/>
<dbReference type="AlphaFoldDB" id="A0A2Z2P0E7"/>
<name>A0A2Z2P0E7_9GAMM</name>
<evidence type="ECO:0000313" key="2">
    <source>
        <dbReference type="EMBL" id="ASJ74610.1"/>
    </source>
</evidence>